<evidence type="ECO:0000259" key="9">
    <source>
        <dbReference type="Pfam" id="PF00931"/>
    </source>
</evidence>
<feature type="coiled-coil region" evidence="7">
    <location>
        <begin position="29"/>
        <end position="56"/>
    </location>
</feature>
<dbReference type="PANTHER" id="PTHR23155">
    <property type="entry name" value="DISEASE RESISTANCE PROTEIN RP"/>
    <property type="match status" value="1"/>
</dbReference>
<evidence type="ECO:0000313" key="13">
    <source>
        <dbReference type="EnsemblPlants" id="EMT26316"/>
    </source>
</evidence>
<feature type="domain" description="Disease resistance N-terminal" evidence="10">
    <location>
        <begin position="12"/>
        <end position="96"/>
    </location>
</feature>
<sequence length="1053" mass="117584">MAVVSAAHGAFGPLLGKLTALLADECGRLKGVRREIRSLRSELASMHAALKEYTKLDDPSDQVKAWISLVRELAYDTEDVFDKFIHHLGDSPDHGGFKELFRKAARRLKTLGARHGIAGEIHDLKDRIRQVKELKDCYKLPNNAPSSTAGPAAVDPRLHALFADEAHLVGIDGPRDHLAKWMLEEANTSPKHCKVLSIVGFGGLGKTTLANEVCREIQGEFDCKAFVSVSQKPDIKKIIKDVISQVSCQGGSTKDDTTDWDEMKSISELRVLLQNKRYLIIIDDVWSTQAWHAIKCAFPENDCSSRIIATTRIIDVAKSCCLSADDRVYELEALSDPHSRRLFFKRLFRSEEDCPEMLKEVSNKILKKCGGLPLAIISISGLLANRPAIKEEWEKVKRSIGTALEKTNSLEGMSSILSLSYNDLAPHLKTCLLYLSLFPEDHLIYRDMLVRRWIAEGFISEERGQSKQEVAENYFYELINKSMVQPVGIGYDGKEEWEKVKRSIGTALEKTNSLEGMSSILSLSYNDLAPHLKTCLLYLSLFPEDHLIYRDMLVRRWIAEGFISEERGQSKQEVAENYFYELINKSMVQPVGIGYDGKVGACRVHDMMLEIIISKSAEDNFTTVVGGGQTSLLNHQDSIRRLSIQHIDKKLASELANVDLSHVRTLIVMPSCCITHLPSLDRFEALRVLDFEGCVDLKDCDMKGMDKLFQLKYLSFRGTGISKLPAGIVMLGNLETLEFMNTDVEELPAGITRLTELQHLNGYLNKHLPNGIGGMRNLQLMPKFIITSQETDVLEDLGNLTSLEELNVNLGRNVSCEDKRCEKEAFLSSLCKLGNCKLRSLLINAYGGSLDFSDSWSPLPSSLQSFWAANRDSFTNVPKWITPELINLADLLISLTELTEDGLLTLGQLPSLLRLRLWPSKKFVGTVQATSFPNLKVLSFRAEQVYVSFVKGSAPKLEEISRMPFSVSAAKANKFYLGIHHLSCLKRAHILLDDEDATPSECKAAAAAIRKEADINANHPAVTFPGEPKEEDNEETVAGEEEKSNEDGDADED</sequence>
<feature type="domain" description="Disease resistance R13L4/SHOC-2-like LRR" evidence="12">
    <location>
        <begin position="662"/>
        <end position="1021"/>
    </location>
</feature>
<keyword evidence="6 7" id="KW-0175">Coiled coil</keyword>
<dbReference type="GO" id="GO:0043531">
    <property type="term" value="F:ADP binding"/>
    <property type="evidence" value="ECO:0007669"/>
    <property type="project" value="InterPro"/>
</dbReference>
<proteinExistence type="inferred from homology"/>
<keyword evidence="4" id="KW-0547">Nucleotide-binding</keyword>
<dbReference type="InterPro" id="IPR042197">
    <property type="entry name" value="Apaf_helical"/>
</dbReference>
<dbReference type="ExpressionAtlas" id="M8CRN0">
    <property type="expression patterns" value="baseline"/>
</dbReference>
<dbReference type="Gene3D" id="1.10.10.10">
    <property type="entry name" value="Winged helix-like DNA-binding domain superfamily/Winged helix DNA-binding domain"/>
    <property type="match status" value="2"/>
</dbReference>
<dbReference type="GO" id="GO:0009626">
    <property type="term" value="P:plant-type hypersensitive response"/>
    <property type="evidence" value="ECO:0007669"/>
    <property type="project" value="UniProtKB-ARBA"/>
</dbReference>
<dbReference type="InterPro" id="IPR041118">
    <property type="entry name" value="Rx_N"/>
</dbReference>
<dbReference type="Gene3D" id="1.20.5.4130">
    <property type="match status" value="1"/>
</dbReference>
<evidence type="ECO:0000256" key="4">
    <source>
        <dbReference type="ARBA" id="ARBA00022741"/>
    </source>
</evidence>
<dbReference type="FunFam" id="1.10.10.10:FF:000322">
    <property type="entry name" value="Probable disease resistance protein At1g63360"/>
    <property type="match status" value="2"/>
</dbReference>
<dbReference type="InterPro" id="IPR002182">
    <property type="entry name" value="NB-ARC"/>
</dbReference>
<dbReference type="CDD" id="cd14798">
    <property type="entry name" value="RX-CC_like"/>
    <property type="match status" value="1"/>
</dbReference>
<dbReference type="PANTHER" id="PTHR23155:SF1167">
    <property type="entry name" value="OS08G0412100 PROTEIN"/>
    <property type="match status" value="1"/>
</dbReference>
<dbReference type="Gene3D" id="1.10.8.430">
    <property type="entry name" value="Helical domain of apoptotic protease-activating factors"/>
    <property type="match status" value="1"/>
</dbReference>
<evidence type="ECO:0000256" key="7">
    <source>
        <dbReference type="SAM" id="Coils"/>
    </source>
</evidence>
<comment type="similarity">
    <text evidence="1">Belongs to the disease resistance NB-LRR family.</text>
</comment>
<dbReference type="InterPro" id="IPR027417">
    <property type="entry name" value="P-loop_NTPase"/>
</dbReference>
<evidence type="ECO:0000256" key="2">
    <source>
        <dbReference type="ARBA" id="ARBA00022614"/>
    </source>
</evidence>
<dbReference type="InterPro" id="IPR055414">
    <property type="entry name" value="LRR_R13L4/SHOC2-like"/>
</dbReference>
<name>M8CRN0_AEGTA</name>
<evidence type="ECO:0000256" key="5">
    <source>
        <dbReference type="ARBA" id="ARBA00022821"/>
    </source>
</evidence>
<dbReference type="InterPro" id="IPR032675">
    <property type="entry name" value="LRR_dom_sf"/>
</dbReference>
<dbReference type="InterPro" id="IPR038005">
    <property type="entry name" value="RX-like_CC"/>
</dbReference>
<evidence type="ECO:0000256" key="6">
    <source>
        <dbReference type="ARBA" id="ARBA00023054"/>
    </source>
</evidence>
<dbReference type="FunFam" id="3.40.50.300:FF:001091">
    <property type="entry name" value="Probable disease resistance protein At1g61300"/>
    <property type="match status" value="1"/>
</dbReference>
<dbReference type="GO" id="GO:0042742">
    <property type="term" value="P:defense response to bacterium"/>
    <property type="evidence" value="ECO:0007669"/>
    <property type="project" value="UniProtKB-ARBA"/>
</dbReference>
<dbReference type="InterPro" id="IPR036388">
    <property type="entry name" value="WH-like_DNA-bd_sf"/>
</dbReference>
<evidence type="ECO:0000256" key="1">
    <source>
        <dbReference type="ARBA" id="ARBA00008894"/>
    </source>
</evidence>
<evidence type="ECO:0000259" key="12">
    <source>
        <dbReference type="Pfam" id="PF23598"/>
    </source>
</evidence>
<evidence type="ECO:0000259" key="10">
    <source>
        <dbReference type="Pfam" id="PF18052"/>
    </source>
</evidence>
<feature type="domain" description="Disease resistance protein winged helix" evidence="11">
    <location>
        <begin position="437"/>
        <end position="496"/>
    </location>
</feature>
<dbReference type="Pfam" id="PF18052">
    <property type="entry name" value="Rx_N"/>
    <property type="match status" value="1"/>
</dbReference>
<feature type="domain" description="Disease resistance protein winged helix" evidence="11">
    <location>
        <begin position="541"/>
        <end position="612"/>
    </location>
</feature>
<keyword evidence="3" id="KW-0677">Repeat</keyword>
<evidence type="ECO:0000256" key="8">
    <source>
        <dbReference type="SAM" id="MobiDB-lite"/>
    </source>
</evidence>
<feature type="compositionally biased region" description="Acidic residues" evidence="8">
    <location>
        <begin position="1029"/>
        <end position="1039"/>
    </location>
</feature>
<evidence type="ECO:0000256" key="3">
    <source>
        <dbReference type="ARBA" id="ARBA00022737"/>
    </source>
</evidence>
<dbReference type="Gene3D" id="3.40.50.300">
    <property type="entry name" value="P-loop containing nucleotide triphosphate hydrolases"/>
    <property type="match status" value="1"/>
</dbReference>
<dbReference type="SUPFAM" id="SSF52540">
    <property type="entry name" value="P-loop containing nucleoside triphosphate hydrolases"/>
    <property type="match status" value="1"/>
</dbReference>
<keyword evidence="2" id="KW-0433">Leucine-rich repeat</keyword>
<dbReference type="Pfam" id="PF23598">
    <property type="entry name" value="LRR_14"/>
    <property type="match status" value="1"/>
</dbReference>
<dbReference type="PRINTS" id="PR00364">
    <property type="entry name" value="DISEASERSIST"/>
</dbReference>
<dbReference type="InterPro" id="IPR058922">
    <property type="entry name" value="WHD_DRP"/>
</dbReference>
<accession>M8CRN0</accession>
<keyword evidence="5" id="KW-0611">Plant defense</keyword>
<protein>
    <submittedName>
        <fullName evidence="13">Disease resistance protein RPP13</fullName>
    </submittedName>
</protein>
<feature type="region of interest" description="Disordered" evidence="8">
    <location>
        <begin position="1016"/>
        <end position="1053"/>
    </location>
</feature>
<dbReference type="Pfam" id="PF00931">
    <property type="entry name" value="NB-ARC"/>
    <property type="match status" value="1"/>
</dbReference>
<dbReference type="AlphaFoldDB" id="M8CRN0"/>
<organism evidence="13">
    <name type="scientific">Aegilops tauschii</name>
    <name type="common">Tausch's goatgrass</name>
    <name type="synonym">Aegilops squarrosa</name>
    <dbReference type="NCBI Taxonomy" id="37682"/>
    <lineage>
        <taxon>Eukaryota</taxon>
        <taxon>Viridiplantae</taxon>
        <taxon>Streptophyta</taxon>
        <taxon>Embryophyta</taxon>
        <taxon>Tracheophyta</taxon>
        <taxon>Spermatophyta</taxon>
        <taxon>Magnoliopsida</taxon>
        <taxon>Liliopsida</taxon>
        <taxon>Poales</taxon>
        <taxon>Poaceae</taxon>
        <taxon>BOP clade</taxon>
        <taxon>Pooideae</taxon>
        <taxon>Triticodae</taxon>
        <taxon>Triticeae</taxon>
        <taxon>Triticinae</taxon>
        <taxon>Aegilops</taxon>
    </lineage>
</organism>
<dbReference type="Gene3D" id="3.80.10.10">
    <property type="entry name" value="Ribonuclease Inhibitor"/>
    <property type="match status" value="1"/>
</dbReference>
<dbReference type="SUPFAM" id="SSF52058">
    <property type="entry name" value="L domain-like"/>
    <property type="match status" value="1"/>
</dbReference>
<evidence type="ECO:0000259" key="11">
    <source>
        <dbReference type="Pfam" id="PF23559"/>
    </source>
</evidence>
<dbReference type="EnsemblPlants" id="EMT26316">
    <property type="protein sequence ID" value="EMT26316"/>
    <property type="gene ID" value="F775_07702"/>
</dbReference>
<reference evidence="13" key="1">
    <citation type="submission" date="2015-06" db="UniProtKB">
        <authorList>
            <consortium name="EnsemblPlants"/>
        </authorList>
    </citation>
    <scope>IDENTIFICATION</scope>
</reference>
<feature type="domain" description="NB-ARC" evidence="9">
    <location>
        <begin position="177"/>
        <end position="350"/>
    </location>
</feature>
<dbReference type="Pfam" id="PF23559">
    <property type="entry name" value="WHD_DRP"/>
    <property type="match status" value="2"/>
</dbReference>
<dbReference type="GO" id="GO:0002758">
    <property type="term" value="P:innate immune response-activating signaling pathway"/>
    <property type="evidence" value="ECO:0007669"/>
    <property type="project" value="UniProtKB-ARBA"/>
</dbReference>
<dbReference type="InterPro" id="IPR044974">
    <property type="entry name" value="Disease_R_plants"/>
</dbReference>